<feature type="compositionally biased region" description="Polar residues" evidence="1">
    <location>
        <begin position="417"/>
        <end position="437"/>
    </location>
</feature>
<dbReference type="Proteomes" id="UP000267096">
    <property type="component" value="Unassembled WGS sequence"/>
</dbReference>
<feature type="compositionally biased region" description="Basic and acidic residues" evidence="1">
    <location>
        <begin position="354"/>
        <end position="365"/>
    </location>
</feature>
<name>A0A158PNK5_ANISI</name>
<organism evidence="4">
    <name type="scientific">Anisakis simplex</name>
    <name type="common">Herring worm</name>
    <dbReference type="NCBI Taxonomy" id="6269"/>
    <lineage>
        <taxon>Eukaryota</taxon>
        <taxon>Metazoa</taxon>
        <taxon>Ecdysozoa</taxon>
        <taxon>Nematoda</taxon>
        <taxon>Chromadorea</taxon>
        <taxon>Rhabditida</taxon>
        <taxon>Spirurina</taxon>
        <taxon>Ascaridomorpha</taxon>
        <taxon>Ascaridoidea</taxon>
        <taxon>Anisakidae</taxon>
        <taxon>Anisakis</taxon>
        <taxon>Anisakis simplex complex</taxon>
    </lineage>
</organism>
<feature type="compositionally biased region" description="Basic and acidic residues" evidence="1">
    <location>
        <begin position="503"/>
        <end position="517"/>
    </location>
</feature>
<dbReference type="WBParaSite" id="ASIM_0001233401-mRNA-1">
    <property type="protein sequence ID" value="ASIM_0001233401-mRNA-1"/>
    <property type="gene ID" value="ASIM_0001233401"/>
</dbReference>
<reference evidence="4" key="1">
    <citation type="submission" date="2016-04" db="UniProtKB">
        <authorList>
            <consortium name="WormBaseParasite"/>
        </authorList>
    </citation>
    <scope>IDENTIFICATION</scope>
</reference>
<feature type="compositionally biased region" description="Low complexity" evidence="1">
    <location>
        <begin position="526"/>
        <end position="539"/>
    </location>
</feature>
<feature type="region of interest" description="Disordered" evidence="1">
    <location>
        <begin position="288"/>
        <end position="365"/>
    </location>
</feature>
<evidence type="ECO:0000313" key="4">
    <source>
        <dbReference type="WBParaSite" id="ASIM_0001233401-mRNA-1"/>
    </source>
</evidence>
<keyword evidence="3" id="KW-1185">Reference proteome</keyword>
<dbReference type="EMBL" id="UYRR01031103">
    <property type="protein sequence ID" value="VDK45839.1"/>
    <property type="molecule type" value="Genomic_DNA"/>
</dbReference>
<sequence length="558" mass="63750">MVRTFTWNPSTQSEGLNFLTDETNRLNPTMNNSLGTRNSTIQSKWLLQPVNIGGKLYYEPIAVTSGDQNALMRAAREAAVNTHSLHPDDPSPGPLNSFMLSQSTSALHTQPLDIQYNAATPLPETAMPQHNKQSTAPIRSASHPRASSTTYNAQQQEKKRSEVTTPEDPPWVMGNPQPRSGVRGSQSWRNANSFRSSPMHYTPPPIVNSSDVINPYSSMDFISATAASQTPMPATNFINEPKATTNEPSLLNANVSSIINYDRLHHKNNIDPAEQHKRDLLKQIEENKRRKEEEREKELQLERKEEERFEEYKRKLQEELRNEEEKARKRALAAEQNAARIRVQPSQMQQQQHTNEDVSSRPTSKEWWERKQIYSNNEYPISQSPVIPALRNQKRDNSSSGRSRNERPSIERAMSRLSVNSHSASRNNNKNDSNYDIGQSELEREAIRSRSSMRPHRNSRSLGRVPSTAESIESRVEWWEKKRGYDNFESSQARKSPIVPTLRPRDDESNVGRRESSAIENDEISSQRVRSSRMSSSRQMRTHDSNHSRRNQSTTDSS</sequence>
<feature type="compositionally biased region" description="Basic and acidic residues" evidence="1">
    <location>
        <begin position="288"/>
        <end position="327"/>
    </location>
</feature>
<feature type="compositionally biased region" description="Basic and acidic residues" evidence="1">
    <location>
        <begin position="393"/>
        <end position="414"/>
    </location>
</feature>
<protein>
    <submittedName>
        <fullName evidence="4">CCDC66 domain-containing protein</fullName>
    </submittedName>
</protein>
<feature type="region of interest" description="Disordered" evidence="1">
    <location>
        <begin position="384"/>
        <end position="467"/>
    </location>
</feature>
<feature type="compositionally biased region" description="Polar residues" evidence="1">
    <location>
        <begin position="145"/>
        <end position="155"/>
    </location>
</feature>
<dbReference type="AlphaFoldDB" id="A0A158PNK5"/>
<dbReference type="OrthoDB" id="5856682at2759"/>
<feature type="compositionally biased region" description="Polar residues" evidence="1">
    <location>
        <begin position="183"/>
        <end position="196"/>
    </location>
</feature>
<feature type="compositionally biased region" description="Polar residues" evidence="1">
    <location>
        <begin position="344"/>
        <end position="353"/>
    </location>
</feature>
<evidence type="ECO:0000313" key="2">
    <source>
        <dbReference type="EMBL" id="VDK45839.1"/>
    </source>
</evidence>
<evidence type="ECO:0000256" key="1">
    <source>
        <dbReference type="SAM" id="MobiDB-lite"/>
    </source>
</evidence>
<reference evidence="2 3" key="2">
    <citation type="submission" date="2018-11" db="EMBL/GenBank/DDBJ databases">
        <authorList>
            <consortium name="Pathogen Informatics"/>
        </authorList>
    </citation>
    <scope>NUCLEOTIDE SEQUENCE [LARGE SCALE GENOMIC DNA]</scope>
</reference>
<feature type="compositionally biased region" description="Polar residues" evidence="1">
    <location>
        <begin position="128"/>
        <end position="137"/>
    </location>
</feature>
<evidence type="ECO:0000313" key="3">
    <source>
        <dbReference type="Proteomes" id="UP000267096"/>
    </source>
</evidence>
<accession>A0A158PNK5</accession>
<feature type="region of interest" description="Disordered" evidence="1">
    <location>
        <begin position="490"/>
        <end position="558"/>
    </location>
</feature>
<gene>
    <name evidence="2" type="ORF">ASIM_LOCUS11800</name>
</gene>
<feature type="region of interest" description="Disordered" evidence="1">
    <location>
        <begin position="124"/>
        <end position="203"/>
    </location>
</feature>
<proteinExistence type="predicted"/>